<evidence type="ECO:0000256" key="2">
    <source>
        <dbReference type="ARBA" id="ARBA00004533"/>
    </source>
</evidence>
<keyword evidence="4" id="KW-0813">Transport</keyword>
<reference evidence="17 18" key="1">
    <citation type="submission" date="2020-04" db="EMBL/GenBank/DDBJ databases">
        <title>Draft genome of Leeia sp. IMCC25680.</title>
        <authorList>
            <person name="Song J."/>
            <person name="Cho J.-C."/>
        </authorList>
    </citation>
    <scope>NUCLEOTIDE SEQUENCE [LARGE SCALE GENOMIC DNA]</scope>
    <source>
        <strain evidence="17 18">IMCC25680</strain>
    </source>
</reference>
<dbReference type="PROSITE" id="PS00211">
    <property type="entry name" value="ABC_TRANSPORTER_1"/>
    <property type="match status" value="1"/>
</dbReference>
<dbReference type="EMBL" id="JABAIM010000002">
    <property type="protein sequence ID" value="NLR75945.1"/>
    <property type="molecule type" value="Genomic_DNA"/>
</dbReference>
<comment type="subcellular location">
    <subcellularLocation>
        <location evidence="2">Cell inner membrane</location>
    </subcellularLocation>
    <subcellularLocation>
        <location evidence="1">Membrane</location>
        <topology evidence="1">Peripheral membrane protein</topology>
    </subcellularLocation>
</comment>
<dbReference type="PROSITE" id="PS50893">
    <property type="entry name" value="ABC_TRANSPORTER_2"/>
    <property type="match status" value="1"/>
</dbReference>
<feature type="domain" description="ABC transporter" evidence="16">
    <location>
        <begin position="6"/>
        <end position="245"/>
    </location>
</feature>
<name>A0A847SAM1_9NEIS</name>
<keyword evidence="18" id="KW-1185">Reference proteome</keyword>
<evidence type="ECO:0000256" key="4">
    <source>
        <dbReference type="ARBA" id="ARBA00022448"/>
    </source>
</evidence>
<evidence type="ECO:0000313" key="18">
    <source>
        <dbReference type="Proteomes" id="UP000587991"/>
    </source>
</evidence>
<comment type="caution">
    <text evidence="17">The sequence shown here is derived from an EMBL/GenBank/DDBJ whole genome shotgun (WGS) entry which is preliminary data.</text>
</comment>
<accession>A0A847SAM1</accession>
<dbReference type="Gene3D" id="3.40.50.300">
    <property type="entry name" value="P-loop containing nucleotide triphosphate hydrolases"/>
    <property type="match status" value="1"/>
</dbReference>
<evidence type="ECO:0000256" key="10">
    <source>
        <dbReference type="ARBA" id="ARBA00023136"/>
    </source>
</evidence>
<keyword evidence="9" id="KW-1278">Translocase</keyword>
<evidence type="ECO:0000256" key="12">
    <source>
        <dbReference type="ARBA" id="ARBA00038416"/>
    </source>
</evidence>
<keyword evidence="8 17" id="KW-0067">ATP-binding</keyword>
<evidence type="ECO:0000256" key="7">
    <source>
        <dbReference type="ARBA" id="ARBA00022741"/>
    </source>
</evidence>
<comment type="similarity">
    <text evidence="12">Belongs to the ABC transporter superfamily. Glutathione importer (TC 3.A.1.5.11) family.</text>
</comment>
<keyword evidence="7" id="KW-0547">Nucleotide-binding</keyword>
<dbReference type="GO" id="GO:0016887">
    <property type="term" value="F:ATP hydrolysis activity"/>
    <property type="evidence" value="ECO:0007669"/>
    <property type="project" value="InterPro"/>
</dbReference>
<dbReference type="Proteomes" id="UP000587991">
    <property type="component" value="Unassembled WGS sequence"/>
</dbReference>
<dbReference type="EC" id="7.4.2.10" evidence="13"/>
<sequence>MSDNALVCDALTVQYQRGGQPFTAVNQVSFAIPRGGAFGLIGGSGCGKSSILRVLAGLDAHWQGRLQVMAVERRNGSRPPAHYPKLLQMVFQDPYGSLHPRHTIDRVIGEPLRVQGFDRIEQRIVEALQQVGLDARFRFRYPHQLSGGQRQRVAIARAIALQPAVLLLDEPTSALDASVQAEILNLLMELRAALQTTYLFVSHDLAVVAHLCDQVAVMQGGMIVETLSATQLAEGAATHPYTLSLLQESGLASASRPHEALPG</sequence>
<comment type="function">
    <text evidence="11">Part of the ABC transporter complex GsiABCD involved in glutathione import. Responsible for energy coupling to the transport system.</text>
</comment>
<dbReference type="SUPFAM" id="SSF52540">
    <property type="entry name" value="P-loop containing nucleoside triphosphate hydrolases"/>
    <property type="match status" value="1"/>
</dbReference>
<dbReference type="PANTHER" id="PTHR43776:SF15">
    <property type="entry name" value="GLUTATHIONE IMPORT ATP-BINDING PROTEIN GSIA"/>
    <property type="match status" value="1"/>
</dbReference>
<evidence type="ECO:0000256" key="11">
    <source>
        <dbReference type="ARBA" id="ARBA00037530"/>
    </source>
</evidence>
<evidence type="ECO:0000259" key="16">
    <source>
        <dbReference type="PROSITE" id="PS50893"/>
    </source>
</evidence>
<keyword evidence="5" id="KW-1003">Cell membrane</keyword>
<dbReference type="InterPro" id="IPR027417">
    <property type="entry name" value="P-loop_NTPase"/>
</dbReference>
<evidence type="ECO:0000256" key="9">
    <source>
        <dbReference type="ARBA" id="ARBA00022967"/>
    </source>
</evidence>
<dbReference type="InterPro" id="IPR050319">
    <property type="entry name" value="ABC_transp_ATP-bind"/>
</dbReference>
<evidence type="ECO:0000256" key="14">
    <source>
        <dbReference type="ARBA" id="ARBA00041187"/>
    </source>
</evidence>
<evidence type="ECO:0000256" key="5">
    <source>
        <dbReference type="ARBA" id="ARBA00022475"/>
    </source>
</evidence>
<comment type="subunit">
    <text evidence="3">The complex is composed of two ATP-binding proteins (GsiA), two transmembrane proteins (GsiC and GsiD) and a solute-binding protein (GsiB).</text>
</comment>
<evidence type="ECO:0000256" key="15">
    <source>
        <dbReference type="ARBA" id="ARBA00047640"/>
    </source>
</evidence>
<dbReference type="RefSeq" id="WP_168877571.1">
    <property type="nucleotide sequence ID" value="NZ_JABAIM010000002.1"/>
</dbReference>
<dbReference type="GO" id="GO:0005886">
    <property type="term" value="C:plasma membrane"/>
    <property type="evidence" value="ECO:0007669"/>
    <property type="project" value="UniProtKB-SubCell"/>
</dbReference>
<dbReference type="GO" id="GO:0005524">
    <property type="term" value="F:ATP binding"/>
    <property type="evidence" value="ECO:0007669"/>
    <property type="project" value="UniProtKB-KW"/>
</dbReference>
<proteinExistence type="inferred from homology"/>
<dbReference type="GO" id="GO:0055085">
    <property type="term" value="P:transmembrane transport"/>
    <property type="evidence" value="ECO:0007669"/>
    <property type="project" value="UniProtKB-ARBA"/>
</dbReference>
<evidence type="ECO:0000313" key="17">
    <source>
        <dbReference type="EMBL" id="NLR75945.1"/>
    </source>
</evidence>
<keyword evidence="10" id="KW-0472">Membrane</keyword>
<dbReference type="PANTHER" id="PTHR43776">
    <property type="entry name" value="TRANSPORT ATP-BINDING PROTEIN"/>
    <property type="match status" value="1"/>
</dbReference>
<protein>
    <recommendedName>
        <fullName evidence="14">Glutathione import ATP-binding protein GsiA</fullName>
        <ecNumber evidence="13">7.4.2.10</ecNumber>
    </recommendedName>
</protein>
<dbReference type="InterPro" id="IPR017871">
    <property type="entry name" value="ABC_transporter-like_CS"/>
</dbReference>
<dbReference type="InterPro" id="IPR003593">
    <property type="entry name" value="AAA+_ATPase"/>
</dbReference>
<evidence type="ECO:0000256" key="13">
    <source>
        <dbReference type="ARBA" id="ARBA00039050"/>
    </source>
</evidence>
<dbReference type="Pfam" id="PF00005">
    <property type="entry name" value="ABC_tran"/>
    <property type="match status" value="1"/>
</dbReference>
<evidence type="ECO:0000256" key="6">
    <source>
        <dbReference type="ARBA" id="ARBA00022519"/>
    </source>
</evidence>
<evidence type="ECO:0000256" key="8">
    <source>
        <dbReference type="ARBA" id="ARBA00022840"/>
    </source>
</evidence>
<gene>
    <name evidence="17" type="ORF">HF682_12325</name>
</gene>
<dbReference type="CDD" id="cd03257">
    <property type="entry name" value="ABC_NikE_OppD_transporters"/>
    <property type="match status" value="1"/>
</dbReference>
<comment type="catalytic activity">
    <reaction evidence="15">
        <text>glutathione(out) + ATP + H2O = glutathione(in) + ADP + phosphate + H(+)</text>
        <dbReference type="Rhea" id="RHEA:29791"/>
        <dbReference type="ChEBI" id="CHEBI:15377"/>
        <dbReference type="ChEBI" id="CHEBI:15378"/>
        <dbReference type="ChEBI" id="CHEBI:30616"/>
        <dbReference type="ChEBI" id="CHEBI:43474"/>
        <dbReference type="ChEBI" id="CHEBI:57925"/>
        <dbReference type="ChEBI" id="CHEBI:456216"/>
        <dbReference type="EC" id="7.4.2.10"/>
    </reaction>
</comment>
<evidence type="ECO:0000256" key="1">
    <source>
        <dbReference type="ARBA" id="ARBA00004170"/>
    </source>
</evidence>
<dbReference type="SMART" id="SM00382">
    <property type="entry name" value="AAA"/>
    <property type="match status" value="1"/>
</dbReference>
<dbReference type="AlphaFoldDB" id="A0A847SAM1"/>
<evidence type="ECO:0000256" key="3">
    <source>
        <dbReference type="ARBA" id="ARBA00011469"/>
    </source>
</evidence>
<organism evidence="17 18">
    <name type="scientific">Leeia aquatica</name>
    <dbReference type="NCBI Taxonomy" id="2725557"/>
    <lineage>
        <taxon>Bacteria</taxon>
        <taxon>Pseudomonadati</taxon>
        <taxon>Pseudomonadota</taxon>
        <taxon>Betaproteobacteria</taxon>
        <taxon>Neisseriales</taxon>
        <taxon>Leeiaceae</taxon>
        <taxon>Leeia</taxon>
    </lineage>
</organism>
<keyword evidence="6" id="KW-0997">Cell inner membrane</keyword>
<dbReference type="InterPro" id="IPR003439">
    <property type="entry name" value="ABC_transporter-like_ATP-bd"/>
</dbReference>